<dbReference type="InterPro" id="IPR009080">
    <property type="entry name" value="tRNAsynth_Ia_anticodon-bd"/>
</dbReference>
<dbReference type="RefSeq" id="WP_127078059.1">
    <property type="nucleotide sequence ID" value="NZ_RSCL01000001.1"/>
</dbReference>
<sequence>MILVSKYTAIKQQVRGYLLEVLSIYTNENKLLPFAPAEVWVRKSKETCKVLYISEVAFKAAKVYGISASVIASQLVSHFCDCNENFMLKAVAGLIYIEVAPNAIAGCLQSVVEQYRFLPLPHSHTPTLPHSDTPSFLIQYAHARCCSLLRLARHEGLISFDQPLQIPWLDSQAKFRFNSHESQRLIATSVEIVDDLVCIDVRSPIYWHSKALNLAMALECFWRHTRIWGQVKNQPELVRAYIGLIVVTQQILRFLLEEKLNSPACFEI</sequence>
<gene>
    <name evidence="5" type="ORF">DSM106972_002300</name>
</gene>
<proteinExistence type="predicted"/>
<keyword evidence="6" id="KW-1185">Reference proteome</keyword>
<evidence type="ECO:0000313" key="5">
    <source>
        <dbReference type="EMBL" id="RUT09735.1"/>
    </source>
</evidence>
<name>A0A433VUN4_9CYAN</name>
<keyword evidence="2" id="KW-0547">Nucleotide-binding</keyword>
<dbReference type="OrthoDB" id="9805987at2"/>
<keyword evidence="1" id="KW-0436">Ligase</keyword>
<evidence type="ECO:0000256" key="1">
    <source>
        <dbReference type="ARBA" id="ARBA00022598"/>
    </source>
</evidence>
<accession>A0A433VUN4</accession>
<dbReference type="GO" id="GO:0006420">
    <property type="term" value="P:arginyl-tRNA aminoacylation"/>
    <property type="evidence" value="ECO:0007669"/>
    <property type="project" value="InterPro"/>
</dbReference>
<dbReference type="InterPro" id="IPR008909">
    <property type="entry name" value="DALR_anticod-bd"/>
</dbReference>
<dbReference type="Gene3D" id="1.10.730.10">
    <property type="entry name" value="Isoleucyl-tRNA Synthetase, Domain 1"/>
    <property type="match status" value="1"/>
</dbReference>
<feature type="domain" description="DALR anticodon binding" evidence="4">
    <location>
        <begin position="138"/>
        <end position="260"/>
    </location>
</feature>
<dbReference type="Proteomes" id="UP000271624">
    <property type="component" value="Unassembled WGS sequence"/>
</dbReference>
<evidence type="ECO:0000256" key="3">
    <source>
        <dbReference type="ARBA" id="ARBA00022840"/>
    </source>
</evidence>
<dbReference type="EMBL" id="RSCL01000001">
    <property type="protein sequence ID" value="RUT09735.1"/>
    <property type="molecule type" value="Genomic_DNA"/>
</dbReference>
<comment type="caution">
    <text evidence="5">The sequence shown here is derived from an EMBL/GenBank/DDBJ whole genome shotgun (WGS) entry which is preliminary data.</text>
</comment>
<reference evidence="5" key="1">
    <citation type="submission" date="2018-12" db="EMBL/GenBank/DDBJ databases">
        <authorList>
            <person name="Will S."/>
            <person name="Neumann-Schaal M."/>
            <person name="Henke P."/>
        </authorList>
    </citation>
    <scope>NUCLEOTIDE SEQUENCE</scope>
    <source>
        <strain evidence="5">PCC 7102</strain>
    </source>
</reference>
<dbReference type="SMART" id="SM00836">
    <property type="entry name" value="DALR_1"/>
    <property type="match status" value="1"/>
</dbReference>
<dbReference type="AlphaFoldDB" id="A0A433VUN4"/>
<protein>
    <recommendedName>
        <fullName evidence="4">DALR anticodon binding domain-containing protein</fullName>
    </recommendedName>
</protein>
<evidence type="ECO:0000313" key="6">
    <source>
        <dbReference type="Proteomes" id="UP000271624"/>
    </source>
</evidence>
<evidence type="ECO:0000256" key="2">
    <source>
        <dbReference type="ARBA" id="ARBA00022741"/>
    </source>
</evidence>
<evidence type="ECO:0000259" key="4">
    <source>
        <dbReference type="SMART" id="SM00836"/>
    </source>
</evidence>
<dbReference type="GO" id="GO:0005524">
    <property type="term" value="F:ATP binding"/>
    <property type="evidence" value="ECO:0007669"/>
    <property type="project" value="UniProtKB-KW"/>
</dbReference>
<reference evidence="5" key="2">
    <citation type="journal article" date="2019" name="Genome Biol. Evol.">
        <title>Day and night: Metabolic profiles and evolutionary relationships of six axenic non-marine cyanobacteria.</title>
        <authorList>
            <person name="Will S.E."/>
            <person name="Henke P."/>
            <person name="Boedeker C."/>
            <person name="Huang S."/>
            <person name="Brinkmann H."/>
            <person name="Rohde M."/>
            <person name="Jarek M."/>
            <person name="Friedl T."/>
            <person name="Seufert S."/>
            <person name="Schumacher M."/>
            <person name="Overmann J."/>
            <person name="Neumann-Schaal M."/>
            <person name="Petersen J."/>
        </authorList>
    </citation>
    <scope>NUCLEOTIDE SEQUENCE [LARGE SCALE GENOMIC DNA]</scope>
    <source>
        <strain evidence="5">PCC 7102</strain>
    </source>
</reference>
<keyword evidence="3" id="KW-0067">ATP-binding</keyword>
<dbReference type="GO" id="GO:0004814">
    <property type="term" value="F:arginine-tRNA ligase activity"/>
    <property type="evidence" value="ECO:0007669"/>
    <property type="project" value="InterPro"/>
</dbReference>
<dbReference type="SUPFAM" id="SSF47323">
    <property type="entry name" value="Anticodon-binding domain of a subclass of class I aminoacyl-tRNA synthetases"/>
    <property type="match status" value="1"/>
</dbReference>
<organism evidence="5 6">
    <name type="scientific">Dulcicalothrix desertica PCC 7102</name>
    <dbReference type="NCBI Taxonomy" id="232991"/>
    <lineage>
        <taxon>Bacteria</taxon>
        <taxon>Bacillati</taxon>
        <taxon>Cyanobacteriota</taxon>
        <taxon>Cyanophyceae</taxon>
        <taxon>Nostocales</taxon>
        <taxon>Calotrichaceae</taxon>
        <taxon>Dulcicalothrix</taxon>
    </lineage>
</organism>